<evidence type="ECO:0000256" key="3">
    <source>
        <dbReference type="ARBA" id="ARBA00022989"/>
    </source>
</evidence>
<dbReference type="Proteomes" id="UP000184292">
    <property type="component" value="Unassembled WGS sequence"/>
</dbReference>
<evidence type="ECO:0000256" key="1">
    <source>
        <dbReference type="ARBA" id="ARBA00004167"/>
    </source>
</evidence>
<dbReference type="RefSeq" id="WP_073326826.1">
    <property type="nucleotide sequence ID" value="NZ_FQYO01000002.1"/>
</dbReference>
<keyword evidence="5" id="KW-0732">Signal</keyword>
<evidence type="ECO:0000313" key="7">
    <source>
        <dbReference type="EMBL" id="SHI58604.1"/>
    </source>
</evidence>
<keyword evidence="8" id="KW-1185">Reference proteome</keyword>
<accession>A0A1M6CCW7</accession>
<feature type="domain" description="Translocation and assembly module TamB C-terminal" evidence="6">
    <location>
        <begin position="1623"/>
        <end position="1980"/>
    </location>
</feature>
<evidence type="ECO:0000313" key="8">
    <source>
        <dbReference type="Proteomes" id="UP000184292"/>
    </source>
</evidence>
<comment type="subcellular location">
    <subcellularLocation>
        <location evidence="1">Membrane</location>
        <topology evidence="1">Single-pass membrane protein</topology>
    </subcellularLocation>
</comment>
<dbReference type="PANTHER" id="PTHR36985">
    <property type="entry name" value="TRANSLOCATION AND ASSEMBLY MODULE SUBUNIT TAMB"/>
    <property type="match status" value="1"/>
</dbReference>
<keyword evidence="3" id="KW-1133">Transmembrane helix</keyword>
<feature type="signal peptide" evidence="5">
    <location>
        <begin position="1"/>
        <end position="21"/>
    </location>
</feature>
<dbReference type="OrthoDB" id="7784409at2"/>
<dbReference type="GO" id="GO:0009306">
    <property type="term" value="P:protein secretion"/>
    <property type="evidence" value="ECO:0007669"/>
    <property type="project" value="InterPro"/>
</dbReference>
<dbReference type="EMBL" id="FQYO01000002">
    <property type="protein sequence ID" value="SHI58604.1"/>
    <property type="molecule type" value="Genomic_DNA"/>
</dbReference>
<protein>
    <submittedName>
        <fullName evidence="7">Autotransporter translocation and assembly factor TamB</fullName>
    </submittedName>
</protein>
<keyword evidence="2" id="KW-0812">Transmembrane</keyword>
<dbReference type="PANTHER" id="PTHR36985:SF1">
    <property type="entry name" value="TRANSLOCATION AND ASSEMBLY MODULE SUBUNIT TAMB"/>
    <property type="match status" value="1"/>
</dbReference>
<evidence type="ECO:0000259" key="6">
    <source>
        <dbReference type="Pfam" id="PF04357"/>
    </source>
</evidence>
<gene>
    <name evidence="7" type="ORF">SAMN05444417_1120</name>
</gene>
<keyword evidence="4" id="KW-0472">Membrane</keyword>
<dbReference type="Pfam" id="PF04357">
    <property type="entry name" value="TamB"/>
    <property type="match status" value="1"/>
</dbReference>
<reference evidence="7 8" key="1">
    <citation type="submission" date="2016-11" db="EMBL/GenBank/DDBJ databases">
        <authorList>
            <person name="Jaros S."/>
            <person name="Januszkiewicz K."/>
            <person name="Wedrychowicz H."/>
        </authorList>
    </citation>
    <scope>NUCLEOTIDE SEQUENCE [LARGE SCALE GENOMIC DNA]</scope>
    <source>
        <strain evidence="7 8">DSM 100565</strain>
    </source>
</reference>
<dbReference type="GO" id="GO:0005886">
    <property type="term" value="C:plasma membrane"/>
    <property type="evidence" value="ECO:0007669"/>
    <property type="project" value="InterPro"/>
</dbReference>
<evidence type="ECO:0000256" key="5">
    <source>
        <dbReference type="SAM" id="SignalP"/>
    </source>
</evidence>
<dbReference type="GO" id="GO:0097347">
    <property type="term" value="C:TAM protein secretion complex"/>
    <property type="evidence" value="ECO:0007669"/>
    <property type="project" value="TreeGrafter"/>
</dbReference>
<sequence length="1980" mass="200169">MPLVRFLLLCLIWILPGLALAQDTAQEDRDRGFLQGLIEDNLSSTARDVRIEGFRGALSSEATVDLLTIADSEGVWLRAEGLVLDWDRSALLRRRLEVEELSAQSIEVIRPPIPEATLDLPEAEATPFSLPNLPLSIRVGDFRIDELTLGEAFLGEALTLVIEGEAALADGEGSATLTAERTDGRGRFELSGAYSNETEVLDLTLDVQEEADGLVANAIGLPGRPSVELTLQGTGPISDYTADLTLATDGEERVTGLFGLSTETVGEPGTDAAGNEIAPPSRTEVLVNVEGDLQPLIPATYRPFVGESAQLSVRYLGNPDGSKSIPQLVVQTDALVLLGNIEVGPDNWPTLLDIRGRFGARDGSETTVPGGTDIGTARLDLQYDASVSEDFTLELTAEGIDREGLTIDTLSLTGTGTLAPPEEGALGALDLTFDYAAEGLSFADPALAAAIGSQIAGTIALSRDAGPVEISRLTLTGPGIDLDASGTVQGPDDAWLTDLTAELEAADLSRFAALAGTDLSGGADLVLDLTARPLDGAFEIVLDGQTQDLAIGDDRVDPLLAGTATLDLAATRDEEGTRLEALDLSTDALSLTASADLTSGASSAEFDFTIPDVSLAVPTLEGGASLQGRFSRDEAGTGTLTVTGDVPEGSIDLSADLSDPGGNGQVADFALVAEIGDLAPYSALAERDLGGAIDLTANGVARIDGATFDVTLDLASTDLAIGDDRIDPLLAGDVALSGNVERSGETAFRLDGLSLASDLLTASGAVVYVDGAVSTPGLSLSSSDLSPFSDIAGRRLGGALEAELSGGLQTDLSTFDLVLDASAIDLSVGDDRIDPLLAGDVALSGAVARSGPLAFTLQDLSLTAPLVTAAGGARLSEGAVETDGLTVSVSDLAPFSDLAGRALDGALDVTAEGRAGLDGATLDLALDATSTDLAIGDERIDPLLDGEIALSGAVERTGPLAGSVTDLILRAPVADLTGSLTVADGIATTEGLSASVPDLSAFSALAGRDLSGSAEFDLSGRAATDAATLDLILDARTTDLAIGDARIDPLLAGEIALSGAVERTGPLQGSVSDLVLDAPAARLSGDLTVADGIATTDGLSVDLPDLAPFSDLAGRPLDGALRAEVSGRAALDAATFDLAVDASGDGLAIGVPGTQPLLDGPVRLSGRVERSGPMAFAVTGLDLDSPLVTATGDATLADGRIASPGLSVEVADLAPLSAVAGRPLDGALVADLSGEAALDLATFDVTAQARTQDVGIGLPQVDAILDGAGRLNGRVARTGPLSFTAEDVAISTPVLGLTLDGQIEEGLGSGAFDLRLTDASVLAPGLTGGVTAAGTVERTGSGQLALDVTGSGPGGVALDVTAMLDPVGDDPTLYDVSGVADISVAQLGEIGRIIGRPLGGSLDATLDGQLRTDLSTLDLGFDARATGLDVGVDAVRPLLAGTGTARGRIVKDGPRIAVQDLAVSFPQFSVTADGTTSAGGDTVIDFDARLADLGLFVPDFPGAVTSSGTATLQPGGATLIDASATGPGGVTVDVGGAVNADGTLALTASGSAPLQLANEFIDPARISGPLTFDLSVNGPPALSSVSGTVSAQGARLAIPQIGEAIEGIDATITLSGGAATIDLTAGLGEGGSVAISGPVGLTAPFDGTLTIALNGLVLRDPQLYETIANGTLTVTGPLTGGARIAGLIELGRTEIRVPSGALGALGDLPEVAHVNAPADVRRTLDRAGLTIAGVPVGESGGDGAGGGGGPGYALDVTVSAPNQIFVRGRGLDAELGGSITIGGTTNEIIPQGQFELVRGRLDILSQRFVLDEGIVSIAGDFDPYLRFVAVTEAEDGTEVRIILDGPASDLSVTFDSSPQLPQDEVLARLLFGRDLLSISPLQAVQLAAAVSTLTGGGPSVLDRFRDGLGLDDLDIATDDEGGVAVRAGRYLSENVYTDVQVGESGAEATINLDLTEDITVRGGVSSEGESSLGIFFERDY</sequence>
<organism evidence="7 8">
    <name type="scientific">Wenxinia saemankumensis</name>
    <dbReference type="NCBI Taxonomy" id="1447782"/>
    <lineage>
        <taxon>Bacteria</taxon>
        <taxon>Pseudomonadati</taxon>
        <taxon>Pseudomonadota</taxon>
        <taxon>Alphaproteobacteria</taxon>
        <taxon>Rhodobacterales</taxon>
        <taxon>Roseobacteraceae</taxon>
        <taxon>Wenxinia</taxon>
    </lineage>
</organism>
<proteinExistence type="predicted"/>
<evidence type="ECO:0000256" key="2">
    <source>
        <dbReference type="ARBA" id="ARBA00022692"/>
    </source>
</evidence>
<name>A0A1M6CCW7_9RHOB</name>
<dbReference type="STRING" id="1447782.SAMN05444417_1120"/>
<evidence type="ECO:0000256" key="4">
    <source>
        <dbReference type="ARBA" id="ARBA00023136"/>
    </source>
</evidence>
<feature type="chain" id="PRO_5013336726" evidence="5">
    <location>
        <begin position="22"/>
        <end position="1980"/>
    </location>
</feature>
<dbReference type="InterPro" id="IPR007452">
    <property type="entry name" value="TamB_C"/>
</dbReference>